<feature type="region of interest" description="Disordered" evidence="12">
    <location>
        <begin position="883"/>
        <end position="953"/>
    </location>
</feature>
<dbReference type="EC" id="2.7.11.1" evidence="2"/>
<evidence type="ECO:0000256" key="1">
    <source>
        <dbReference type="ARBA" id="ARBA00004496"/>
    </source>
</evidence>
<dbReference type="InterPro" id="IPR011009">
    <property type="entry name" value="Kinase-like_dom_sf"/>
</dbReference>
<dbReference type="PANTHER" id="PTHR24346:SF51">
    <property type="entry name" value="PAS DOMAIN-CONTAINING SERINE_THREONINE-PROTEIN KINASE"/>
    <property type="match status" value="1"/>
</dbReference>
<evidence type="ECO:0000256" key="7">
    <source>
        <dbReference type="ARBA" id="ARBA00022741"/>
    </source>
</evidence>
<keyword evidence="7" id="KW-0547">Nucleotide-binding</keyword>
<evidence type="ECO:0000313" key="15">
    <source>
        <dbReference type="Proteomes" id="UP000019376"/>
    </source>
</evidence>
<feature type="compositionally biased region" description="Basic and acidic residues" evidence="12">
    <location>
        <begin position="545"/>
        <end position="555"/>
    </location>
</feature>
<evidence type="ECO:0000256" key="4">
    <source>
        <dbReference type="ARBA" id="ARBA00022527"/>
    </source>
</evidence>
<evidence type="ECO:0000256" key="9">
    <source>
        <dbReference type="ARBA" id="ARBA00022840"/>
    </source>
</evidence>
<dbReference type="InterPro" id="IPR057213">
    <property type="entry name" value="DUF7891"/>
</dbReference>
<dbReference type="GO" id="GO:0004674">
    <property type="term" value="F:protein serine/threonine kinase activity"/>
    <property type="evidence" value="ECO:0007669"/>
    <property type="project" value="UniProtKB-KW"/>
</dbReference>
<proteinExistence type="predicted"/>
<protein>
    <recommendedName>
        <fullName evidence="2">non-specific serine/threonine protein kinase</fullName>
        <ecNumber evidence="2">2.7.11.1</ecNumber>
    </recommendedName>
</protein>
<accession>S7ZI04</accession>
<comment type="catalytic activity">
    <reaction evidence="11">
        <text>L-seryl-[protein] + ATP = O-phospho-L-seryl-[protein] + ADP + H(+)</text>
        <dbReference type="Rhea" id="RHEA:17989"/>
        <dbReference type="Rhea" id="RHEA-COMP:9863"/>
        <dbReference type="Rhea" id="RHEA-COMP:11604"/>
        <dbReference type="ChEBI" id="CHEBI:15378"/>
        <dbReference type="ChEBI" id="CHEBI:29999"/>
        <dbReference type="ChEBI" id="CHEBI:30616"/>
        <dbReference type="ChEBI" id="CHEBI:83421"/>
        <dbReference type="ChEBI" id="CHEBI:456216"/>
        <dbReference type="EC" id="2.7.11.1"/>
    </reaction>
</comment>
<dbReference type="HOGENOM" id="CLU_004134_0_0_1"/>
<dbReference type="PROSITE" id="PS00108">
    <property type="entry name" value="PROTEIN_KINASE_ST"/>
    <property type="match status" value="1"/>
</dbReference>
<evidence type="ECO:0000259" key="13">
    <source>
        <dbReference type="PROSITE" id="PS50011"/>
    </source>
</evidence>
<organism evidence="14 15">
    <name type="scientific">Penicillium oxalicum (strain 114-2 / CGMCC 5302)</name>
    <name type="common">Penicillium decumbens</name>
    <dbReference type="NCBI Taxonomy" id="933388"/>
    <lineage>
        <taxon>Eukaryota</taxon>
        <taxon>Fungi</taxon>
        <taxon>Dikarya</taxon>
        <taxon>Ascomycota</taxon>
        <taxon>Pezizomycotina</taxon>
        <taxon>Eurotiomycetes</taxon>
        <taxon>Eurotiomycetidae</taxon>
        <taxon>Eurotiales</taxon>
        <taxon>Aspergillaceae</taxon>
        <taxon>Penicillium</taxon>
    </lineage>
</organism>
<dbReference type="EMBL" id="KB644412">
    <property type="protein sequence ID" value="EPS30280.1"/>
    <property type="molecule type" value="Genomic_DNA"/>
</dbReference>
<feature type="compositionally biased region" description="Low complexity" evidence="12">
    <location>
        <begin position="929"/>
        <end position="940"/>
    </location>
</feature>
<feature type="compositionally biased region" description="Low complexity" evidence="12">
    <location>
        <begin position="199"/>
        <end position="237"/>
    </location>
</feature>
<feature type="region of interest" description="Disordered" evidence="12">
    <location>
        <begin position="163"/>
        <end position="243"/>
    </location>
</feature>
<feature type="compositionally biased region" description="Basic and acidic residues" evidence="12">
    <location>
        <begin position="363"/>
        <end position="372"/>
    </location>
</feature>
<dbReference type="Pfam" id="PF00069">
    <property type="entry name" value="Pkinase"/>
    <property type="match status" value="1"/>
</dbReference>
<dbReference type="PhylomeDB" id="S7ZI04"/>
<feature type="compositionally biased region" description="Low complexity" evidence="12">
    <location>
        <begin position="883"/>
        <end position="892"/>
    </location>
</feature>
<dbReference type="STRING" id="933388.S7ZI04"/>
<evidence type="ECO:0000256" key="6">
    <source>
        <dbReference type="ARBA" id="ARBA00022679"/>
    </source>
</evidence>
<keyword evidence="5" id="KW-0597">Phosphoprotein</keyword>
<evidence type="ECO:0000256" key="3">
    <source>
        <dbReference type="ARBA" id="ARBA00022490"/>
    </source>
</evidence>
<dbReference type="InterPro" id="IPR008271">
    <property type="entry name" value="Ser/Thr_kinase_AS"/>
</dbReference>
<dbReference type="CDD" id="cd14004">
    <property type="entry name" value="STKc_PASK"/>
    <property type="match status" value="1"/>
</dbReference>
<keyword evidence="15" id="KW-1185">Reference proteome</keyword>
<dbReference type="GO" id="GO:0005829">
    <property type="term" value="C:cytosol"/>
    <property type="evidence" value="ECO:0007669"/>
    <property type="project" value="TreeGrafter"/>
</dbReference>
<dbReference type="GO" id="GO:0035556">
    <property type="term" value="P:intracellular signal transduction"/>
    <property type="evidence" value="ECO:0007669"/>
    <property type="project" value="TreeGrafter"/>
</dbReference>
<evidence type="ECO:0000256" key="11">
    <source>
        <dbReference type="ARBA" id="ARBA00048679"/>
    </source>
</evidence>
<gene>
    <name evidence="14" type="ORF">PDE_05231</name>
</gene>
<feature type="domain" description="Protein kinase" evidence="13">
    <location>
        <begin position="976"/>
        <end position="1236"/>
    </location>
</feature>
<feature type="compositionally biased region" description="Low complexity" evidence="12">
    <location>
        <begin position="122"/>
        <end position="143"/>
    </location>
</feature>
<dbReference type="Gene3D" id="3.30.200.20">
    <property type="entry name" value="Phosphorylase Kinase, domain 1"/>
    <property type="match status" value="1"/>
</dbReference>
<feature type="region of interest" description="Disordered" evidence="12">
    <location>
        <begin position="501"/>
        <end position="576"/>
    </location>
</feature>
<dbReference type="PANTHER" id="PTHR24346">
    <property type="entry name" value="MAP/MICROTUBULE AFFINITY-REGULATING KINASE"/>
    <property type="match status" value="1"/>
</dbReference>
<keyword evidence="3" id="KW-0963">Cytoplasm</keyword>
<reference evidence="14 15" key="1">
    <citation type="journal article" date="2013" name="PLoS ONE">
        <title>Genomic and secretomic analyses reveal unique features of the lignocellulolytic enzyme system of Penicillium decumbens.</title>
        <authorList>
            <person name="Liu G."/>
            <person name="Zhang L."/>
            <person name="Wei X."/>
            <person name="Zou G."/>
            <person name="Qin Y."/>
            <person name="Ma L."/>
            <person name="Li J."/>
            <person name="Zheng H."/>
            <person name="Wang S."/>
            <person name="Wang C."/>
            <person name="Xun L."/>
            <person name="Zhao G.-P."/>
            <person name="Zhou Z."/>
            <person name="Qu Y."/>
        </authorList>
    </citation>
    <scope>NUCLEOTIDE SEQUENCE [LARGE SCALE GENOMIC DNA]</scope>
    <source>
        <strain evidence="15">114-2 / CGMCC 5302</strain>
    </source>
</reference>
<dbReference type="Gene3D" id="1.10.510.10">
    <property type="entry name" value="Transferase(Phosphotransferase) domain 1"/>
    <property type="match status" value="1"/>
</dbReference>
<dbReference type="FunFam" id="1.10.510.10:FF:000320">
    <property type="entry name" value="Serine/threonine protein kinase"/>
    <property type="match status" value="1"/>
</dbReference>
<dbReference type="InterPro" id="IPR000719">
    <property type="entry name" value="Prot_kinase_dom"/>
</dbReference>
<dbReference type="FunFam" id="3.30.200.20:FF:000314">
    <property type="entry name" value="Serine/threonine protein kinase"/>
    <property type="match status" value="1"/>
</dbReference>
<dbReference type="PROSITE" id="PS50011">
    <property type="entry name" value="PROTEIN_KINASE_DOM"/>
    <property type="match status" value="1"/>
</dbReference>
<keyword evidence="6" id="KW-0808">Transferase</keyword>
<dbReference type="OrthoDB" id="10252171at2759"/>
<comment type="subcellular location">
    <subcellularLocation>
        <location evidence="1">Cytoplasm</location>
    </subcellularLocation>
</comment>
<keyword evidence="8" id="KW-0418">Kinase</keyword>
<evidence type="ECO:0000256" key="5">
    <source>
        <dbReference type="ARBA" id="ARBA00022553"/>
    </source>
</evidence>
<feature type="compositionally biased region" description="Polar residues" evidence="12">
    <location>
        <begin position="373"/>
        <end position="384"/>
    </location>
</feature>
<feature type="region of interest" description="Disordered" evidence="12">
    <location>
        <begin position="120"/>
        <end position="146"/>
    </location>
</feature>
<evidence type="ECO:0000256" key="12">
    <source>
        <dbReference type="SAM" id="MobiDB-lite"/>
    </source>
</evidence>
<comment type="catalytic activity">
    <reaction evidence="10">
        <text>L-threonyl-[protein] + ATP = O-phospho-L-threonyl-[protein] + ADP + H(+)</text>
        <dbReference type="Rhea" id="RHEA:46608"/>
        <dbReference type="Rhea" id="RHEA-COMP:11060"/>
        <dbReference type="Rhea" id="RHEA-COMP:11605"/>
        <dbReference type="ChEBI" id="CHEBI:15378"/>
        <dbReference type="ChEBI" id="CHEBI:30013"/>
        <dbReference type="ChEBI" id="CHEBI:30616"/>
        <dbReference type="ChEBI" id="CHEBI:61977"/>
        <dbReference type="ChEBI" id="CHEBI:456216"/>
        <dbReference type="EC" id="2.7.11.1"/>
    </reaction>
</comment>
<dbReference type="GO" id="GO:0005634">
    <property type="term" value="C:nucleus"/>
    <property type="evidence" value="ECO:0007669"/>
    <property type="project" value="TreeGrafter"/>
</dbReference>
<dbReference type="SMART" id="SM00220">
    <property type="entry name" value="S_TKc"/>
    <property type="match status" value="1"/>
</dbReference>
<dbReference type="Proteomes" id="UP000019376">
    <property type="component" value="Unassembled WGS sequence"/>
</dbReference>
<evidence type="ECO:0000256" key="2">
    <source>
        <dbReference type="ARBA" id="ARBA00012513"/>
    </source>
</evidence>
<feature type="region of interest" description="Disordered" evidence="12">
    <location>
        <begin position="353"/>
        <end position="428"/>
    </location>
</feature>
<sequence length="1243" mass="137026">MGPAFNPDGKSAMATCFSPIPVPSVLGIHMRRPLSSGHPSLPPPFLEKRIWLVNSQAIYHVACRLAGRLNQPVGVTEDDHLAPQEKTVTPDIYMSRERERSSQDRFIGSRDHDHLRITSVMSSSDPSPLSSPLGPLSESPESDSGLHKLSLQIDRPFRGSVESLSSGYETLPRSPLFEGDHGLGPSGLDRIRQQPSRVLTLPNLSTSSLSPMATSTTRPTPLSRSGSSSRTHTGHLTPGQAYGDLEDLHRFPLESLHSFSFAQHSEELLHSRQNILKRSIDFMRDRMGWAASNPAIASAQATMSGDADVQGMMDLLTRSHVLEEQNAAMARGPPTGPADVYGDNIFDKAFLERGPSATNSRGGSHDSSHLSDRQTTPDPHSHLSSVPMDRLPHSRKDLYSAPSSRRVSLKPQPYASTDAGHSMASSTAGLGIPMPSALHTHSSKWTPVSQAVFRTEAKAPWTILAANDLSCLIFGVTQSEVRRLSILEVVQHEHRQWLETKLRDPSTDAAARTPLQPERPNIRAVNPKFRGLGNGVTAQLLSKPSSREKSRRAQTDDGYGSSTRNNRNNNNHTAHKSRGVLLCGDVVPILKRNGTKGSASVWVMEKRGGLIWVVEEITENTASVRLDGQWNVIEAKGDTDKIWGPQVVKKGQHVTELLPRLPSECLDTPPEKGFDQIVALKHFAARTAAGVCIPVTVGRLDGSRTLQVSSFPHVAGMMVLSSTTLKVISSNSVFSAALFGQDRPEGRHITELVPGFDEILDVLTEEDDVPLVDGIVVPEHSFRRARTLLILREGKANAAFVFTEPSGLLAKHRDGSTIVVDVQLRVVKSSTFFSKEQVERLGERSSDSEDSDDTIAVTELVYALWITYSRQIHAADPAANLSPSMLPTLSPSADRPSPSGQADPSSERSSSSVNGNPTAGNLKPGVEVQSPSSTLSQQLSEAASEPLTDRPVQPVAEIHANNAKKEIPQKRTINDYVILEEMGQGAYGQVKLARLKKQPNQKMVLKYVTKKRILVDTWTRDRRLGTVPLEIHVLDFLRRDGYRHPNIVEMQGFFEDDVNYYIEMLPHGLPGMDLFDYIELKNHMDESECRNIFKQVSSAIHHLHTKALVVHRDIKDENVVMDGEGRIKLIDFGSAAYIKNGPFDVFVGTIDYAAPEVLQGKSYRGKEQDIWALGILLYTVVYKENPFYNVDEILDHPLRIPFLPFSEACIDLVRKMLDRDVDNRLTITEVLEHPWLTAEDCAG</sequence>
<dbReference type="GO" id="GO:0045719">
    <property type="term" value="P:negative regulation of glycogen biosynthetic process"/>
    <property type="evidence" value="ECO:0007669"/>
    <property type="project" value="TreeGrafter"/>
</dbReference>
<dbReference type="GO" id="GO:0005524">
    <property type="term" value="F:ATP binding"/>
    <property type="evidence" value="ECO:0007669"/>
    <property type="project" value="UniProtKB-KW"/>
</dbReference>
<evidence type="ECO:0000256" key="10">
    <source>
        <dbReference type="ARBA" id="ARBA00047899"/>
    </source>
</evidence>
<dbReference type="Pfam" id="PF25421">
    <property type="entry name" value="DUF7891"/>
    <property type="match status" value="1"/>
</dbReference>
<evidence type="ECO:0000313" key="14">
    <source>
        <dbReference type="EMBL" id="EPS30280.1"/>
    </source>
</evidence>
<name>S7ZI04_PENO1</name>
<dbReference type="SUPFAM" id="SSF56112">
    <property type="entry name" value="Protein kinase-like (PK-like)"/>
    <property type="match status" value="1"/>
</dbReference>
<dbReference type="eggNOG" id="KOG1152">
    <property type="taxonomic scope" value="Eukaryota"/>
</dbReference>
<keyword evidence="9" id="KW-0067">ATP-binding</keyword>
<keyword evidence="4" id="KW-0723">Serine/threonine-protein kinase</keyword>
<evidence type="ECO:0000256" key="8">
    <source>
        <dbReference type="ARBA" id="ARBA00022777"/>
    </source>
</evidence>
<dbReference type="AlphaFoldDB" id="S7ZI04"/>